<keyword evidence="2" id="KW-0812">Transmembrane</keyword>
<dbReference type="InterPro" id="IPR037737">
    <property type="entry name" value="Srf1"/>
</dbReference>
<dbReference type="PANTHER" id="PTHR36819">
    <property type="entry name" value="REGULATOR OF PHOSPHOLIPASE D SRF1"/>
    <property type="match status" value="1"/>
</dbReference>
<feature type="transmembrane region" description="Helical" evidence="2">
    <location>
        <begin position="278"/>
        <end position="299"/>
    </location>
</feature>
<evidence type="ECO:0000313" key="4">
    <source>
        <dbReference type="Proteomes" id="UP000799772"/>
    </source>
</evidence>
<accession>A0A9P4IHJ8</accession>
<feature type="transmembrane region" description="Helical" evidence="2">
    <location>
        <begin position="149"/>
        <end position="174"/>
    </location>
</feature>
<comment type="caution">
    <text evidence="3">The sequence shown here is derived from an EMBL/GenBank/DDBJ whole genome shotgun (WGS) entry which is preliminary data.</text>
</comment>
<dbReference type="PANTHER" id="PTHR36819:SF1">
    <property type="entry name" value="REGULATOR OF PHOSPHOLIPASE D SRF1"/>
    <property type="match status" value="1"/>
</dbReference>
<organism evidence="3 4">
    <name type="scientific">Rhizodiscina lignyota</name>
    <dbReference type="NCBI Taxonomy" id="1504668"/>
    <lineage>
        <taxon>Eukaryota</taxon>
        <taxon>Fungi</taxon>
        <taxon>Dikarya</taxon>
        <taxon>Ascomycota</taxon>
        <taxon>Pezizomycotina</taxon>
        <taxon>Dothideomycetes</taxon>
        <taxon>Pleosporomycetidae</taxon>
        <taxon>Aulographales</taxon>
        <taxon>Rhizodiscinaceae</taxon>
        <taxon>Rhizodiscina</taxon>
    </lineage>
</organism>
<evidence type="ECO:0000256" key="1">
    <source>
        <dbReference type="SAM" id="MobiDB-lite"/>
    </source>
</evidence>
<protein>
    <recommendedName>
        <fullName evidence="5">Regulator of phospholipase D SRF1</fullName>
    </recommendedName>
</protein>
<dbReference type="OrthoDB" id="2589563at2759"/>
<name>A0A9P4IHJ8_9PEZI</name>
<sequence>MDSATGRVRTVPPWVADAEEADEGELLLPRPPQSSISPSHHYLPSPKHNAAPGRHFDYLRENEPVVQSEPLAHGASRWADFAQPFAGEGQQRSTVADEQWWDANMPDYEDPSHVGHEEEKGEPGFWLFVPEKRTRMRKKIRRTMMMNPFIPLTIRTIVLTFSCLALGLAANIWLRVGRVTDCQPGTAIYLAIIVDVVAILYTFYIMYDEYTSKPLGLRSPRAKMRLIFLDLFFIVFDSANLSLAFQHLTDPGWACQNGNPLDTDECPQNDTICARQKALSGTLLIALVAWLVTFSISMFRLMERVAGKR</sequence>
<evidence type="ECO:0008006" key="5">
    <source>
        <dbReference type="Google" id="ProtNLM"/>
    </source>
</evidence>
<feature type="region of interest" description="Disordered" evidence="1">
    <location>
        <begin position="1"/>
        <end position="54"/>
    </location>
</feature>
<dbReference type="GO" id="GO:0071944">
    <property type="term" value="C:cell periphery"/>
    <property type="evidence" value="ECO:0007669"/>
    <property type="project" value="TreeGrafter"/>
</dbReference>
<gene>
    <name evidence="3" type="ORF">NA57DRAFT_73251</name>
</gene>
<feature type="transmembrane region" description="Helical" evidence="2">
    <location>
        <begin position="226"/>
        <end position="245"/>
    </location>
</feature>
<evidence type="ECO:0000256" key="2">
    <source>
        <dbReference type="SAM" id="Phobius"/>
    </source>
</evidence>
<dbReference type="GO" id="GO:0000324">
    <property type="term" value="C:fungal-type vacuole"/>
    <property type="evidence" value="ECO:0007669"/>
    <property type="project" value="TreeGrafter"/>
</dbReference>
<dbReference type="AlphaFoldDB" id="A0A9P4IHJ8"/>
<keyword evidence="4" id="KW-1185">Reference proteome</keyword>
<proteinExistence type="predicted"/>
<keyword evidence="2" id="KW-1133">Transmembrane helix</keyword>
<reference evidence="3" key="1">
    <citation type="journal article" date="2020" name="Stud. Mycol.">
        <title>101 Dothideomycetes genomes: a test case for predicting lifestyles and emergence of pathogens.</title>
        <authorList>
            <person name="Haridas S."/>
            <person name="Albert R."/>
            <person name="Binder M."/>
            <person name="Bloem J."/>
            <person name="Labutti K."/>
            <person name="Salamov A."/>
            <person name="Andreopoulos B."/>
            <person name="Baker S."/>
            <person name="Barry K."/>
            <person name="Bills G."/>
            <person name="Bluhm B."/>
            <person name="Cannon C."/>
            <person name="Castanera R."/>
            <person name="Culley D."/>
            <person name="Daum C."/>
            <person name="Ezra D."/>
            <person name="Gonzalez J."/>
            <person name="Henrissat B."/>
            <person name="Kuo A."/>
            <person name="Liang C."/>
            <person name="Lipzen A."/>
            <person name="Lutzoni F."/>
            <person name="Magnuson J."/>
            <person name="Mondo S."/>
            <person name="Nolan M."/>
            <person name="Ohm R."/>
            <person name="Pangilinan J."/>
            <person name="Park H.-J."/>
            <person name="Ramirez L."/>
            <person name="Alfaro M."/>
            <person name="Sun H."/>
            <person name="Tritt A."/>
            <person name="Yoshinaga Y."/>
            <person name="Zwiers L.-H."/>
            <person name="Turgeon B."/>
            <person name="Goodwin S."/>
            <person name="Spatafora J."/>
            <person name="Crous P."/>
            <person name="Grigoriev I."/>
        </authorList>
    </citation>
    <scope>NUCLEOTIDE SEQUENCE</scope>
    <source>
        <strain evidence="3">CBS 133067</strain>
    </source>
</reference>
<keyword evidence="2" id="KW-0472">Membrane</keyword>
<feature type="transmembrane region" description="Helical" evidence="2">
    <location>
        <begin position="186"/>
        <end position="205"/>
    </location>
</feature>
<evidence type="ECO:0000313" key="3">
    <source>
        <dbReference type="EMBL" id="KAF2101811.1"/>
    </source>
</evidence>
<dbReference type="Proteomes" id="UP000799772">
    <property type="component" value="Unassembled WGS sequence"/>
</dbReference>
<dbReference type="EMBL" id="ML978123">
    <property type="protein sequence ID" value="KAF2101811.1"/>
    <property type="molecule type" value="Genomic_DNA"/>
</dbReference>